<dbReference type="GO" id="GO:0008270">
    <property type="term" value="F:zinc ion binding"/>
    <property type="evidence" value="ECO:0007669"/>
    <property type="project" value="UniProtKB-KW"/>
</dbReference>
<feature type="transmembrane region" description="Helical" evidence="13">
    <location>
        <begin position="1240"/>
        <end position="1260"/>
    </location>
</feature>
<dbReference type="PROSITE" id="PS00028">
    <property type="entry name" value="ZINC_FINGER_C2H2_1"/>
    <property type="match status" value="5"/>
</dbReference>
<dbReference type="InterPro" id="IPR009057">
    <property type="entry name" value="Homeodomain-like_sf"/>
</dbReference>
<keyword evidence="7 10" id="KW-0371">Homeobox</keyword>
<dbReference type="SMART" id="SM00355">
    <property type="entry name" value="ZnF_C2H2"/>
    <property type="match status" value="7"/>
</dbReference>
<keyword evidence="3" id="KW-0677">Repeat</keyword>
<dbReference type="PANTHER" id="PTHR45891:SF3">
    <property type="entry name" value="ZINC FINGER PROTEIN 2"/>
    <property type="match status" value="1"/>
</dbReference>
<feature type="domain" description="C2H2-type" evidence="15">
    <location>
        <begin position="1107"/>
        <end position="1136"/>
    </location>
</feature>
<feature type="compositionally biased region" description="Polar residues" evidence="12">
    <location>
        <begin position="195"/>
        <end position="205"/>
    </location>
</feature>
<feature type="domain" description="Homeobox" evidence="14">
    <location>
        <begin position="552"/>
        <end position="612"/>
    </location>
</feature>
<feature type="region of interest" description="Disordered" evidence="12">
    <location>
        <begin position="173"/>
        <end position="205"/>
    </location>
</feature>
<feature type="transmembrane region" description="Helical" evidence="13">
    <location>
        <begin position="1379"/>
        <end position="1399"/>
    </location>
</feature>
<dbReference type="FunFam" id="1.10.10.60:FF:000064">
    <property type="entry name" value="Zinc finger homeobox protein 4"/>
    <property type="match status" value="1"/>
</dbReference>
<evidence type="ECO:0000256" key="13">
    <source>
        <dbReference type="SAM" id="Phobius"/>
    </source>
</evidence>
<comment type="caution">
    <text evidence="16">The sequence shown here is derived from an EMBL/GenBank/DDBJ whole genome shotgun (WGS) entry which is preliminary data.</text>
</comment>
<protein>
    <recommendedName>
        <fullName evidence="18">Homeobox domain-containing protein</fullName>
    </recommendedName>
</protein>
<feature type="transmembrane region" description="Helical" evidence="13">
    <location>
        <begin position="1451"/>
        <end position="1477"/>
    </location>
</feature>
<dbReference type="InterPro" id="IPR013087">
    <property type="entry name" value="Znf_C2H2_type"/>
</dbReference>
<proteinExistence type="predicted"/>
<evidence type="ECO:0000256" key="2">
    <source>
        <dbReference type="ARBA" id="ARBA00022723"/>
    </source>
</evidence>
<keyword evidence="13" id="KW-0812">Transmembrane</keyword>
<evidence type="ECO:0000256" key="4">
    <source>
        <dbReference type="ARBA" id="ARBA00022771"/>
    </source>
</evidence>
<evidence type="ECO:0000256" key="6">
    <source>
        <dbReference type="ARBA" id="ARBA00023125"/>
    </source>
</evidence>
<evidence type="ECO:0000256" key="5">
    <source>
        <dbReference type="ARBA" id="ARBA00022833"/>
    </source>
</evidence>
<evidence type="ECO:0000256" key="9">
    <source>
        <dbReference type="PROSITE-ProRule" id="PRU00042"/>
    </source>
</evidence>
<dbReference type="Proteomes" id="UP000835052">
    <property type="component" value="Unassembled WGS sequence"/>
</dbReference>
<dbReference type="Pfam" id="PF00046">
    <property type="entry name" value="Homeodomain"/>
    <property type="match status" value="3"/>
</dbReference>
<dbReference type="InterPro" id="IPR017970">
    <property type="entry name" value="Homeobox_CS"/>
</dbReference>
<dbReference type="SUPFAM" id="SSF46689">
    <property type="entry name" value="Homeodomain-like"/>
    <property type="match status" value="3"/>
</dbReference>
<dbReference type="GO" id="GO:0000981">
    <property type="term" value="F:DNA-binding transcription factor activity, RNA polymerase II-specific"/>
    <property type="evidence" value="ECO:0007669"/>
    <property type="project" value="InterPro"/>
</dbReference>
<evidence type="ECO:0000256" key="8">
    <source>
        <dbReference type="ARBA" id="ARBA00023242"/>
    </source>
</evidence>
<evidence type="ECO:0000256" key="3">
    <source>
        <dbReference type="ARBA" id="ARBA00022737"/>
    </source>
</evidence>
<feature type="DNA-binding region" description="Homeobox" evidence="10">
    <location>
        <begin position="847"/>
        <end position="906"/>
    </location>
</feature>
<evidence type="ECO:0000256" key="1">
    <source>
        <dbReference type="ARBA" id="ARBA00004123"/>
    </source>
</evidence>
<evidence type="ECO:0008006" key="18">
    <source>
        <dbReference type="Google" id="ProtNLM"/>
    </source>
</evidence>
<feature type="transmembrane region" description="Helical" evidence="13">
    <location>
        <begin position="1337"/>
        <end position="1358"/>
    </location>
</feature>
<organism evidence="16 17">
    <name type="scientific">Caenorhabditis auriculariae</name>
    <dbReference type="NCBI Taxonomy" id="2777116"/>
    <lineage>
        <taxon>Eukaryota</taxon>
        <taxon>Metazoa</taxon>
        <taxon>Ecdysozoa</taxon>
        <taxon>Nematoda</taxon>
        <taxon>Chromadorea</taxon>
        <taxon>Rhabditida</taxon>
        <taxon>Rhabditina</taxon>
        <taxon>Rhabditomorpha</taxon>
        <taxon>Rhabditoidea</taxon>
        <taxon>Rhabditidae</taxon>
        <taxon>Peloderinae</taxon>
        <taxon>Caenorhabditis</taxon>
    </lineage>
</organism>
<feature type="domain" description="Homeobox" evidence="14">
    <location>
        <begin position="382"/>
        <end position="442"/>
    </location>
</feature>
<evidence type="ECO:0000256" key="11">
    <source>
        <dbReference type="RuleBase" id="RU000682"/>
    </source>
</evidence>
<feature type="DNA-binding region" description="Homeobox" evidence="10">
    <location>
        <begin position="554"/>
        <end position="613"/>
    </location>
</feature>
<keyword evidence="17" id="KW-1185">Reference proteome</keyword>
<evidence type="ECO:0000256" key="12">
    <source>
        <dbReference type="SAM" id="MobiDB-lite"/>
    </source>
</evidence>
<dbReference type="GO" id="GO:0005634">
    <property type="term" value="C:nucleus"/>
    <property type="evidence" value="ECO:0007669"/>
    <property type="project" value="UniProtKB-SubCell"/>
</dbReference>
<feature type="transmembrane region" description="Helical" evidence="13">
    <location>
        <begin position="1266"/>
        <end position="1285"/>
    </location>
</feature>
<evidence type="ECO:0000256" key="10">
    <source>
        <dbReference type="PROSITE-ProRule" id="PRU00108"/>
    </source>
</evidence>
<dbReference type="CDD" id="cd00086">
    <property type="entry name" value="homeodomain"/>
    <property type="match status" value="3"/>
</dbReference>
<dbReference type="FunFam" id="1.10.10.60:FF:000527">
    <property type="entry name" value="Zinc Finger and Homeobox"/>
    <property type="match status" value="1"/>
</dbReference>
<dbReference type="PROSITE" id="PS50071">
    <property type="entry name" value="HOMEOBOX_2"/>
    <property type="match status" value="3"/>
</dbReference>
<feature type="domain" description="C2H2-type" evidence="15">
    <location>
        <begin position="248"/>
        <end position="276"/>
    </location>
</feature>
<dbReference type="FunFam" id="1.10.10.60:FF:000080">
    <property type="entry name" value="Zinc finger homeobox protein 2"/>
    <property type="match status" value="1"/>
</dbReference>
<keyword evidence="13" id="KW-1133">Transmembrane helix</keyword>
<dbReference type="PANTHER" id="PTHR45891">
    <property type="entry name" value="ZINC FINGER HOMEOBOX PROTEIN"/>
    <property type="match status" value="1"/>
</dbReference>
<sequence>MVVPNQPVRDSQPASGGLSQIIGKYNEWARLIVQGIKACSAHTRSHSLTHTRIVIQFAVSVCPSGGLFRASRSLRRRHYWTNQKRFRCNVCNQYYGQGQNLDIHLRSVAHQTRMGRIAELAATGDVDVNKPIIEQPGGLPQSLIKDLIRKEDEQSASRQFTVMDVMNMFLPKNYGDASNGDTPSPEGSPTGLDEASTSSNNPRSGANLLSQIQVYGEDKLTTLVPSLAERLPRLPTVDDAVAAALNQFDCEECGETLPGLLAFNLHYEEAHSSNIPTDFLRSFAERIVAATSEEGQTNGEKTSSPRRANGGADDLEPPEKRVKSDVAAADSSKQAELAHMAQMYAFMQNMPFLGNGPLSGYLPPGMAEMFPMMSNPAAMTSSPAKRARTRITDEQLKILRQYFDINNSPTENQIKEMSMKAGLPEKVIKHWFRNTLFKERQRDKDSPYNFNVPPQMSLDLDTYEKTGEAKVVTLSSEVKPEPSSSITSISAAIPEEKPKLMASEVAPPMPQPPLNLQAMLSQMQANAFPFMDAAQFMAAGPMSQMTPQTSSSGRRANRTRFTDYQLRTLQQFFDKQAYPKDDDLEILSKKLQLSPRVIVVWFQNARQKARKIYENQPNHESNDRFVRTPGSNFQCKRCSQVFQRYYELIQHQQKKCYKDDGLALVHDNKSVEESLTEEEKLATHAAIPSVADLKPPTDLLKLLVNSKSNTDVLLKMCETVGTSAPAFHKRCPFCSVAFRCKKTMSEHLQTKHAPQMMLASFDLDMLPNADEVPSFLSAFGDSKDSSALDLSGTSSQDAFRRESLSISPHPGHSDDDVMTEALEDSPFASFPMSALSSGNGARSPANNKRYRTHLTPIQVHVMKNVFADYKTPSMAECEMLGREIGLHKRVVQVWFQNARAKERKTRPANADEDQRPLQANCSICGVEYNGRLSMQDHIFSSEHIGRLKMQLKSEGISDVVTDIEKRNRSSSNTPMSSSGLNLNAFPFNFMNGMLGGGLPFLDVNLFGTPIPMLQIPEIVKLQISSDIASTTATSTTFTQDAETVDSLRDQLPEEEKPFLQSKDKEVGWACPSCTNVFQEVSKLREHQKSLAMCQNCEGTFTLVQTHYECNACPAQFGMAKDYMAHIHSPQHIQQRNRRLKVWNKLKELHQDGFCCMHRISEQNGGGRGRAVETRRKGSRINIRSVQCEVTNPTKRGRRLDNLFISIILQTFPTLNTQKRWGVIRHPFVLNYLNHKLLRCALFYTIHIIAFFSFLLLLSWHVFARTFYKDVLVSAFVLMFFIFMVLKGSIKARITKSVSFWFVVAYIFNMCTYAATLAYVWLPTMFRYDDFHQEMKNIVLWFLPIVAIISAWANFLYILRKSPFGIYIFMMTRILRSFGHIATIWIPTLIAFSFAFHLIMRDSGIKPWDTIDNQTNATMVHKMLIILQAVTKTSTMMIGEVDANDILDTQQWIPSILVLAFEIITVILLMNLMVSLAVGDVSDLRNSAQDKLLKIKVNFVIEALQLNEQFGNNPILDLHTAPTSNILVINEDGTYFTDRDKFPDLDARKIPEEAYNISFASTAMRLRIQSLQGHRKNALLKNCVIQCTEAPESGIPVLPSDQTKSYQDQSGLWDSYAKWIIGLDWAGFLDI</sequence>
<evidence type="ECO:0000313" key="16">
    <source>
        <dbReference type="EMBL" id="CAD6184641.1"/>
    </source>
</evidence>
<accession>A0A8S1GP38</accession>
<feature type="domain" description="Homeobox" evidence="14">
    <location>
        <begin position="845"/>
        <end position="905"/>
    </location>
</feature>
<dbReference type="InterPro" id="IPR051968">
    <property type="entry name" value="ZnFinger_Homeobox_TR"/>
</dbReference>
<reference evidence="16" key="1">
    <citation type="submission" date="2020-10" db="EMBL/GenBank/DDBJ databases">
        <authorList>
            <person name="Kikuchi T."/>
        </authorList>
    </citation>
    <scope>NUCLEOTIDE SEQUENCE</scope>
    <source>
        <strain evidence="16">NKZ352</strain>
    </source>
</reference>
<evidence type="ECO:0000313" key="17">
    <source>
        <dbReference type="Proteomes" id="UP000835052"/>
    </source>
</evidence>
<keyword evidence="8 10" id="KW-0539">Nucleus</keyword>
<keyword evidence="5" id="KW-0862">Zinc</keyword>
<feature type="transmembrane region" description="Helical" evidence="13">
    <location>
        <begin position="1297"/>
        <end position="1321"/>
    </location>
</feature>
<evidence type="ECO:0000256" key="7">
    <source>
        <dbReference type="ARBA" id="ARBA00023155"/>
    </source>
</evidence>
<evidence type="ECO:0000259" key="15">
    <source>
        <dbReference type="PROSITE" id="PS50157"/>
    </source>
</evidence>
<feature type="DNA-binding region" description="Homeobox" evidence="10">
    <location>
        <begin position="384"/>
        <end position="443"/>
    </location>
</feature>
<dbReference type="SMART" id="SM00389">
    <property type="entry name" value="HOX"/>
    <property type="match status" value="3"/>
</dbReference>
<feature type="region of interest" description="Disordered" evidence="12">
    <location>
        <begin position="291"/>
        <end position="330"/>
    </location>
</feature>
<keyword evidence="13" id="KW-0472">Membrane</keyword>
<evidence type="ECO:0000259" key="14">
    <source>
        <dbReference type="PROSITE" id="PS50071"/>
    </source>
</evidence>
<name>A0A8S1GP38_9PELO</name>
<feature type="compositionally biased region" description="Polar residues" evidence="12">
    <location>
        <begin position="293"/>
        <end position="306"/>
    </location>
</feature>
<comment type="subcellular location">
    <subcellularLocation>
        <location evidence="1 10 11">Nucleus</location>
    </subcellularLocation>
</comment>
<dbReference type="PROSITE" id="PS00027">
    <property type="entry name" value="HOMEOBOX_1"/>
    <property type="match status" value="1"/>
</dbReference>
<dbReference type="GO" id="GO:0000978">
    <property type="term" value="F:RNA polymerase II cis-regulatory region sequence-specific DNA binding"/>
    <property type="evidence" value="ECO:0007669"/>
    <property type="project" value="TreeGrafter"/>
</dbReference>
<dbReference type="PROSITE" id="PS50157">
    <property type="entry name" value="ZINC_FINGER_C2H2_2"/>
    <property type="match status" value="3"/>
</dbReference>
<dbReference type="EMBL" id="CAJGYM010000001">
    <property type="protein sequence ID" value="CAD6184641.1"/>
    <property type="molecule type" value="Genomic_DNA"/>
</dbReference>
<dbReference type="OrthoDB" id="6417226at2759"/>
<feature type="domain" description="C2H2-type" evidence="15">
    <location>
        <begin position="86"/>
        <end position="115"/>
    </location>
</feature>
<dbReference type="InterPro" id="IPR001356">
    <property type="entry name" value="HD"/>
</dbReference>
<keyword evidence="2" id="KW-0479">Metal-binding</keyword>
<keyword evidence="6 10" id="KW-0238">DNA-binding</keyword>
<dbReference type="Gene3D" id="1.10.10.60">
    <property type="entry name" value="Homeodomain-like"/>
    <property type="match status" value="3"/>
</dbReference>
<keyword evidence="4 9" id="KW-0863">Zinc-finger</keyword>
<dbReference type="SUPFAM" id="SSF57667">
    <property type="entry name" value="beta-beta-alpha zinc fingers"/>
    <property type="match status" value="1"/>
</dbReference>
<gene>
    <name evidence="16" type="ORF">CAUJ_LOCUS560</name>
</gene>
<dbReference type="InterPro" id="IPR036236">
    <property type="entry name" value="Znf_C2H2_sf"/>
</dbReference>